<feature type="region of interest" description="Disordered" evidence="1">
    <location>
        <begin position="42"/>
        <end position="144"/>
    </location>
</feature>
<organism evidence="2">
    <name type="scientific">Culex pipiens</name>
    <name type="common">House mosquito</name>
    <dbReference type="NCBI Taxonomy" id="7175"/>
    <lineage>
        <taxon>Eukaryota</taxon>
        <taxon>Metazoa</taxon>
        <taxon>Ecdysozoa</taxon>
        <taxon>Arthropoda</taxon>
        <taxon>Hexapoda</taxon>
        <taxon>Insecta</taxon>
        <taxon>Pterygota</taxon>
        <taxon>Neoptera</taxon>
        <taxon>Endopterygota</taxon>
        <taxon>Diptera</taxon>
        <taxon>Nematocera</taxon>
        <taxon>Culicoidea</taxon>
        <taxon>Culicidae</taxon>
        <taxon>Culicinae</taxon>
        <taxon>Culicini</taxon>
        <taxon>Culex</taxon>
        <taxon>Culex</taxon>
    </lineage>
</organism>
<accession>A0A8D8HR92</accession>
<dbReference type="EMBL" id="HBUE01219065">
    <property type="protein sequence ID" value="CAG6538687.1"/>
    <property type="molecule type" value="Transcribed_RNA"/>
</dbReference>
<feature type="compositionally biased region" description="Low complexity" evidence="1">
    <location>
        <begin position="58"/>
        <end position="75"/>
    </location>
</feature>
<reference evidence="2" key="1">
    <citation type="submission" date="2021-05" db="EMBL/GenBank/DDBJ databases">
        <authorList>
            <person name="Alioto T."/>
            <person name="Alioto T."/>
            <person name="Gomez Garrido J."/>
        </authorList>
    </citation>
    <scope>NUCLEOTIDE SEQUENCE</scope>
</reference>
<dbReference type="EMBL" id="HBUE01219063">
    <property type="protein sequence ID" value="CAG6538681.1"/>
    <property type="molecule type" value="Transcribed_RNA"/>
</dbReference>
<feature type="region of interest" description="Disordered" evidence="1">
    <location>
        <begin position="1"/>
        <end position="26"/>
    </location>
</feature>
<feature type="compositionally biased region" description="Polar residues" evidence="1">
    <location>
        <begin position="76"/>
        <end position="85"/>
    </location>
</feature>
<name>A0A8D8HR92_CULPI</name>
<dbReference type="EMBL" id="HBUE01219064">
    <property type="protein sequence ID" value="CAG6538684.1"/>
    <property type="molecule type" value="Transcribed_RNA"/>
</dbReference>
<proteinExistence type="predicted"/>
<dbReference type="EMBL" id="HBUE01219062">
    <property type="protein sequence ID" value="CAG6538678.1"/>
    <property type="molecule type" value="Transcribed_RNA"/>
</dbReference>
<dbReference type="EMBL" id="HBUE01325634">
    <property type="protein sequence ID" value="CAG6590702.1"/>
    <property type="molecule type" value="Transcribed_RNA"/>
</dbReference>
<feature type="compositionally biased region" description="Low complexity" evidence="1">
    <location>
        <begin position="86"/>
        <end position="101"/>
    </location>
</feature>
<dbReference type="EMBL" id="HBUE01325632">
    <property type="protein sequence ID" value="CAG6590696.1"/>
    <property type="molecule type" value="Transcribed_RNA"/>
</dbReference>
<evidence type="ECO:0000313" key="2">
    <source>
        <dbReference type="EMBL" id="CAG6538681.1"/>
    </source>
</evidence>
<dbReference type="EMBL" id="HBUE01325633">
    <property type="protein sequence ID" value="CAG6590699.1"/>
    <property type="molecule type" value="Transcribed_RNA"/>
</dbReference>
<protein>
    <submittedName>
        <fullName evidence="2">(northern house mosquito) hypothetical protein</fullName>
    </submittedName>
</protein>
<dbReference type="AlphaFoldDB" id="A0A8D8HR92"/>
<sequence>MSRQGRTLLPGPGGGNTPIQCTQPVLPCTRTPPVLARQVLAAGVHRPCSTPTTPRTISYSSNSSSSRPNSSRLNSKLQRPQQQPQLSNNKPNSRPSSSNLLRLRRRPAPSRPIPPPLARSRTARSYPRRPRSWHLPRPVNHLPV</sequence>
<evidence type="ECO:0000256" key="1">
    <source>
        <dbReference type="SAM" id="MobiDB-lite"/>
    </source>
</evidence>
<dbReference type="EMBL" id="HBUE01325631">
    <property type="protein sequence ID" value="CAG6590693.1"/>
    <property type="molecule type" value="Transcribed_RNA"/>
</dbReference>